<accession>A0ABV6VY76</accession>
<evidence type="ECO:0000313" key="1">
    <source>
        <dbReference type="EMBL" id="MFC1418691.1"/>
    </source>
</evidence>
<organism evidence="1 2">
    <name type="scientific">Streptacidiphilus cavernicola</name>
    <dbReference type="NCBI Taxonomy" id="3342716"/>
    <lineage>
        <taxon>Bacteria</taxon>
        <taxon>Bacillati</taxon>
        <taxon>Actinomycetota</taxon>
        <taxon>Actinomycetes</taxon>
        <taxon>Kitasatosporales</taxon>
        <taxon>Streptomycetaceae</taxon>
        <taxon>Streptacidiphilus</taxon>
    </lineage>
</organism>
<dbReference type="RefSeq" id="WP_380537487.1">
    <property type="nucleotide sequence ID" value="NZ_JBHFAB010000013.1"/>
</dbReference>
<protein>
    <submittedName>
        <fullName evidence="1">Uncharacterized protein</fullName>
    </submittedName>
</protein>
<keyword evidence="2" id="KW-1185">Reference proteome</keyword>
<sequence>MPELELRRTAYHERVYPGDGQPFTQRITAQHADALVARAVRLRCPVRVSVTGTVTIVREHVGRAARTITLEPLVRPSELTERQDLDLRIVAAAPARLVADRHGILRIRAGLAEIPPAASWRLLDRGWLACLRREGDPCTVSVAGRIALEHRALKAEGARPTFGAGLRRWEARLLAAATGHELAPGHTVV</sequence>
<reference evidence="1 2" key="1">
    <citation type="submission" date="2024-09" db="EMBL/GenBank/DDBJ databases">
        <authorList>
            <person name="Lee S.D."/>
        </authorList>
    </citation>
    <scope>NUCLEOTIDE SEQUENCE [LARGE SCALE GENOMIC DNA]</scope>
    <source>
        <strain evidence="1 2">N8-3</strain>
    </source>
</reference>
<dbReference type="Proteomes" id="UP001592531">
    <property type="component" value="Unassembled WGS sequence"/>
</dbReference>
<dbReference type="EMBL" id="JBHFAB010000013">
    <property type="protein sequence ID" value="MFC1418691.1"/>
    <property type="molecule type" value="Genomic_DNA"/>
</dbReference>
<proteinExistence type="predicted"/>
<comment type="caution">
    <text evidence="1">The sequence shown here is derived from an EMBL/GenBank/DDBJ whole genome shotgun (WGS) entry which is preliminary data.</text>
</comment>
<gene>
    <name evidence="1" type="ORF">ACEZDE_18935</name>
</gene>
<name>A0ABV6VY76_9ACTN</name>
<evidence type="ECO:0000313" key="2">
    <source>
        <dbReference type="Proteomes" id="UP001592531"/>
    </source>
</evidence>